<dbReference type="Proteomes" id="UP000460290">
    <property type="component" value="Unassembled WGS sequence"/>
</dbReference>
<comment type="caution">
    <text evidence="1">The sequence shown here is derived from an EMBL/GenBank/DDBJ whole genome shotgun (WGS) entry which is preliminary data.</text>
</comment>
<gene>
    <name evidence="1" type="ORF">GRI35_13645</name>
</gene>
<dbReference type="AlphaFoldDB" id="A0A844ZBC4"/>
<organism evidence="1 2">
    <name type="scientific">Pontixanthobacter aestiaquae</name>
    <dbReference type="NCBI Taxonomy" id="1509367"/>
    <lineage>
        <taxon>Bacteria</taxon>
        <taxon>Pseudomonadati</taxon>
        <taxon>Pseudomonadota</taxon>
        <taxon>Alphaproteobacteria</taxon>
        <taxon>Sphingomonadales</taxon>
        <taxon>Erythrobacteraceae</taxon>
        <taxon>Pontixanthobacter</taxon>
    </lineage>
</organism>
<dbReference type="EMBL" id="WTYZ01000002">
    <property type="protein sequence ID" value="MXO84413.1"/>
    <property type="molecule type" value="Genomic_DNA"/>
</dbReference>
<proteinExistence type="predicted"/>
<keyword evidence="2" id="KW-1185">Reference proteome</keyword>
<reference evidence="1 2" key="1">
    <citation type="submission" date="2019-12" db="EMBL/GenBank/DDBJ databases">
        <title>Genomic-based taxomic classification of the family Erythrobacteraceae.</title>
        <authorList>
            <person name="Xu L."/>
        </authorList>
    </citation>
    <scope>NUCLEOTIDE SEQUENCE [LARGE SCALE GENOMIC DNA]</scope>
    <source>
        <strain evidence="1 2">KCTC 42006</strain>
    </source>
</reference>
<evidence type="ECO:0000313" key="1">
    <source>
        <dbReference type="EMBL" id="MXO84413.1"/>
    </source>
</evidence>
<sequence>MVFKLRIQRAGIGQAGAVGVAGPLAALFYKAVFYVIEIDRSAICGQIAIGIVAEARRPSAVILVETVGGVGTDERGVWNADAAF</sequence>
<protein>
    <submittedName>
        <fullName evidence="1">Uncharacterized protein</fullName>
    </submittedName>
</protein>
<evidence type="ECO:0000313" key="2">
    <source>
        <dbReference type="Proteomes" id="UP000460290"/>
    </source>
</evidence>
<accession>A0A844ZBC4</accession>
<name>A0A844ZBC4_9SPHN</name>
<dbReference type="RefSeq" id="WP_160614936.1">
    <property type="nucleotide sequence ID" value="NZ_JAUFQM010000003.1"/>
</dbReference>